<reference evidence="7" key="1">
    <citation type="submission" date="2018-05" db="EMBL/GenBank/DDBJ databases">
        <authorList>
            <person name="Lanie J.A."/>
            <person name="Ng W.-L."/>
            <person name="Kazmierczak K.M."/>
            <person name="Andrzejewski T.M."/>
            <person name="Davidsen T.M."/>
            <person name="Wayne K.J."/>
            <person name="Tettelin H."/>
            <person name="Glass J.I."/>
            <person name="Rusch D."/>
            <person name="Podicherti R."/>
            <person name="Tsui H.-C.T."/>
            <person name="Winkler M.E."/>
        </authorList>
    </citation>
    <scope>NUCLEOTIDE SEQUENCE</scope>
</reference>
<feature type="transmembrane region" description="Helical" evidence="6">
    <location>
        <begin position="77"/>
        <end position="93"/>
    </location>
</feature>
<dbReference type="AlphaFoldDB" id="A0A382BNU8"/>
<keyword evidence="3 6" id="KW-0812">Transmembrane</keyword>
<proteinExistence type="predicted"/>
<feature type="transmembrane region" description="Helical" evidence="6">
    <location>
        <begin position="224"/>
        <end position="256"/>
    </location>
</feature>
<evidence type="ECO:0000256" key="4">
    <source>
        <dbReference type="ARBA" id="ARBA00022989"/>
    </source>
</evidence>
<evidence type="ECO:0000256" key="6">
    <source>
        <dbReference type="SAM" id="Phobius"/>
    </source>
</evidence>
<feature type="non-terminal residue" evidence="7">
    <location>
        <position position="323"/>
    </location>
</feature>
<feature type="transmembrane region" description="Helical" evidence="6">
    <location>
        <begin position="161"/>
        <end position="180"/>
    </location>
</feature>
<feature type="transmembrane region" description="Helical" evidence="6">
    <location>
        <begin position="113"/>
        <end position="133"/>
    </location>
</feature>
<accession>A0A382BNU8</accession>
<organism evidence="7">
    <name type="scientific">marine metagenome</name>
    <dbReference type="NCBI Taxonomy" id="408172"/>
    <lineage>
        <taxon>unclassified sequences</taxon>
        <taxon>metagenomes</taxon>
        <taxon>ecological metagenomes</taxon>
    </lineage>
</organism>
<dbReference type="InterPro" id="IPR019108">
    <property type="entry name" value="Caa3_assmbl_CtaG-rel"/>
</dbReference>
<dbReference type="GO" id="GO:0005886">
    <property type="term" value="C:plasma membrane"/>
    <property type="evidence" value="ECO:0007669"/>
    <property type="project" value="UniProtKB-SubCell"/>
</dbReference>
<keyword evidence="2" id="KW-1003">Cell membrane</keyword>
<sequence>MFRVGRTILLALSVVALLQLVWAVPGAHAHNGIETGQNPFTAWNWNPLATLLLLMVAYVYLNGLSNWHRPSHPISRWQRASFFTGLLVIFIALQSPLDNLSEHMLSFHQLQHFLLRMLAPLLILLGAPLTPMLRGLPPRILLGIVKPTVRHPLARAIYEKLTNPVITVVIFMGVLYLWQFPGGFNLALRNEFVHAMMHMTMVSSGFIFYWAVIDPAPRRSRVHYGVRVLYLGLIVLPNTILGAVITFSKTIIYTGYQDVYRPFDMSLLTDQQIGGLLLWVPGDMMSILVAGIVMIMWYEREEGGNRANRSIPPPPPTQETPPS</sequence>
<dbReference type="EMBL" id="UINC01030583">
    <property type="protein sequence ID" value="SVB15211.1"/>
    <property type="molecule type" value="Genomic_DNA"/>
</dbReference>
<evidence type="ECO:0000256" key="5">
    <source>
        <dbReference type="ARBA" id="ARBA00023136"/>
    </source>
</evidence>
<protein>
    <recommendedName>
        <fullName evidence="8">Cytochrome c oxidase assembly protein</fullName>
    </recommendedName>
</protein>
<keyword evidence="5 6" id="KW-0472">Membrane</keyword>
<comment type="subcellular location">
    <subcellularLocation>
        <location evidence="1">Cell membrane</location>
        <topology evidence="1">Multi-pass membrane protein</topology>
    </subcellularLocation>
</comment>
<feature type="transmembrane region" description="Helical" evidence="6">
    <location>
        <begin position="276"/>
        <end position="298"/>
    </location>
</feature>
<evidence type="ECO:0000256" key="3">
    <source>
        <dbReference type="ARBA" id="ARBA00022692"/>
    </source>
</evidence>
<feature type="transmembrane region" description="Helical" evidence="6">
    <location>
        <begin position="192"/>
        <end position="212"/>
    </location>
</feature>
<evidence type="ECO:0008006" key="8">
    <source>
        <dbReference type="Google" id="ProtNLM"/>
    </source>
</evidence>
<evidence type="ECO:0000256" key="1">
    <source>
        <dbReference type="ARBA" id="ARBA00004651"/>
    </source>
</evidence>
<name>A0A382BNU8_9ZZZZ</name>
<evidence type="ECO:0000313" key="7">
    <source>
        <dbReference type="EMBL" id="SVB15211.1"/>
    </source>
</evidence>
<dbReference type="Pfam" id="PF09678">
    <property type="entry name" value="Caa3_CtaG"/>
    <property type="match status" value="1"/>
</dbReference>
<evidence type="ECO:0000256" key="2">
    <source>
        <dbReference type="ARBA" id="ARBA00022475"/>
    </source>
</evidence>
<keyword evidence="4 6" id="KW-1133">Transmembrane helix</keyword>
<feature type="transmembrane region" description="Helical" evidence="6">
    <location>
        <begin position="47"/>
        <end position="65"/>
    </location>
</feature>
<gene>
    <name evidence="7" type="ORF">METZ01_LOCUS168065</name>
</gene>